<evidence type="ECO:0000256" key="9">
    <source>
        <dbReference type="ARBA" id="ARBA00023180"/>
    </source>
</evidence>
<evidence type="ECO:0000256" key="4">
    <source>
        <dbReference type="ARBA" id="ARBA00022729"/>
    </source>
</evidence>
<dbReference type="CDD" id="cd00112">
    <property type="entry name" value="LDLa"/>
    <property type="match status" value="2"/>
</dbReference>
<evidence type="ECO:0000256" key="7">
    <source>
        <dbReference type="ARBA" id="ARBA00023157"/>
    </source>
</evidence>
<dbReference type="PANTHER" id="PTHR46513">
    <property type="entry name" value="VITELLOGENIN RECEPTOR-LIKE PROTEIN-RELATED-RELATED"/>
    <property type="match status" value="1"/>
</dbReference>
<feature type="disulfide bond" evidence="10">
    <location>
        <begin position="596"/>
        <end position="611"/>
    </location>
</feature>
<comment type="subcellular location">
    <subcellularLocation>
        <location evidence="1">Membrane</location>
        <topology evidence="1">Single-pass membrane protein</topology>
    </subcellularLocation>
</comment>
<evidence type="ECO:0000256" key="6">
    <source>
        <dbReference type="ARBA" id="ARBA00023136"/>
    </source>
</evidence>
<sequence length="615" mass="69256">MHRNVAFERGRYVGFSVRNALFSNQPYSSSHPVVMRSTVITFSSALLIFASIISNVCTSECTFKQEADVIRCAFALIEQIDIEHINVHPAFSEISTLCNSFSTYNGCVAKIHPECRRSMMAQTERIYNIVCEKPFRERFISQRHCLKALESNSVKINECISNHGAMFNEQLTLLDLEMNFFEELFNDTEDGCDLQWPQLHLHYSEEEALCDGTGTCTCPEGLVYNETSSKCADPLWLLFAHGQSIWNISDDGKNLQLQRADLEKVAMLDFDYKEKRLYYVDVGSNIIERINLDGNSIQRIQEFEVDGVEGIAVDWIARNLYSIRRSDVLVQTLNGRYRKTLYSGVFRLPRALIVQPFVGALYASDWSSSAFIARLNMDGSGFKKIITDQIVWPNALTVDLFAERIFWADAFLDTIESAFLDGTGRRTVISDSRSVPHTFGLTVAGEYIYWTDWSYRSILRANKLTGLNITVLAQTALLPYSIKAYHSSLQPADGRVCEKAGCSQLCLLTPEGSARCACAYGFYLEADARSCRSNCSNSQILCGGSDPSCISRIYLCDGIRQCSDQTDEMNCPQRICSSDQFQCHDNNKCLPAMSVCNGISECEDASDENYCNSRL</sequence>
<dbReference type="PROSITE" id="PS51120">
    <property type="entry name" value="LDLRB"/>
    <property type="match status" value="2"/>
</dbReference>
<evidence type="ECO:0000256" key="1">
    <source>
        <dbReference type="ARBA" id="ARBA00004167"/>
    </source>
</evidence>
<evidence type="ECO:0000256" key="11">
    <source>
        <dbReference type="PROSITE-ProRule" id="PRU00461"/>
    </source>
</evidence>
<keyword evidence="2" id="KW-0245">EGF-like domain</keyword>
<dbReference type="Pfam" id="PF00058">
    <property type="entry name" value="Ldl_recept_b"/>
    <property type="match status" value="1"/>
</dbReference>
<reference evidence="13" key="1">
    <citation type="submission" date="2016-05" db="UniProtKB">
        <authorList>
            <consortium name="WormBaseParasite"/>
        </authorList>
    </citation>
    <scope>IDENTIFICATION</scope>
</reference>
<feature type="repeat" description="LDL-receptor class B" evidence="11">
    <location>
        <begin position="403"/>
        <end position="445"/>
    </location>
</feature>
<dbReference type="PRINTS" id="PR00261">
    <property type="entry name" value="LDLRECEPTOR"/>
</dbReference>
<dbReference type="GO" id="GO:0005886">
    <property type="term" value="C:plasma membrane"/>
    <property type="evidence" value="ECO:0007669"/>
    <property type="project" value="TreeGrafter"/>
</dbReference>
<dbReference type="FunFam" id="2.120.10.30:FF:000241">
    <property type="entry name" value="Low-density lipoprotein receptor-related protein 6"/>
    <property type="match status" value="1"/>
</dbReference>
<dbReference type="SMART" id="SM00135">
    <property type="entry name" value="LY"/>
    <property type="match status" value="5"/>
</dbReference>
<feature type="disulfide bond" evidence="10">
    <location>
        <begin position="556"/>
        <end position="571"/>
    </location>
</feature>
<dbReference type="GO" id="GO:0042813">
    <property type="term" value="F:Wnt receptor activity"/>
    <property type="evidence" value="ECO:0007669"/>
    <property type="project" value="TreeGrafter"/>
</dbReference>
<dbReference type="GO" id="GO:0017147">
    <property type="term" value="F:Wnt-protein binding"/>
    <property type="evidence" value="ECO:0007669"/>
    <property type="project" value="TreeGrafter"/>
</dbReference>
<dbReference type="AlphaFoldDB" id="A0A0M3HW74"/>
<dbReference type="GO" id="GO:0006897">
    <property type="term" value="P:endocytosis"/>
    <property type="evidence" value="ECO:0007669"/>
    <property type="project" value="UniProtKB-KW"/>
</dbReference>
<dbReference type="InterPro" id="IPR002172">
    <property type="entry name" value="LDrepeatLR_classA_rpt"/>
</dbReference>
<proteinExistence type="predicted"/>
<evidence type="ECO:0000313" key="12">
    <source>
        <dbReference type="Proteomes" id="UP000036681"/>
    </source>
</evidence>
<dbReference type="PROSITE" id="PS50068">
    <property type="entry name" value="LDLRA_2"/>
    <property type="match status" value="2"/>
</dbReference>
<keyword evidence="4" id="KW-0732">Signal</keyword>
<evidence type="ECO:0000256" key="10">
    <source>
        <dbReference type="PROSITE-ProRule" id="PRU00124"/>
    </source>
</evidence>
<comment type="caution">
    <text evidence="10">Lacks conserved residue(s) required for the propagation of feature annotation.</text>
</comment>
<accession>A0A0M3HW74</accession>
<keyword evidence="12" id="KW-1185">Reference proteome</keyword>
<organism evidence="12 13">
    <name type="scientific">Ascaris lumbricoides</name>
    <name type="common">Giant roundworm</name>
    <dbReference type="NCBI Taxonomy" id="6252"/>
    <lineage>
        <taxon>Eukaryota</taxon>
        <taxon>Metazoa</taxon>
        <taxon>Ecdysozoa</taxon>
        <taxon>Nematoda</taxon>
        <taxon>Chromadorea</taxon>
        <taxon>Rhabditida</taxon>
        <taxon>Spirurina</taxon>
        <taxon>Ascaridomorpha</taxon>
        <taxon>Ascaridoidea</taxon>
        <taxon>Ascarididae</taxon>
        <taxon>Ascaris</taxon>
    </lineage>
</organism>
<dbReference type="Gene3D" id="2.120.10.30">
    <property type="entry name" value="TolB, C-terminal domain"/>
    <property type="match status" value="1"/>
</dbReference>
<keyword evidence="6" id="KW-0472">Membrane</keyword>
<evidence type="ECO:0000256" key="2">
    <source>
        <dbReference type="ARBA" id="ARBA00022536"/>
    </source>
</evidence>
<dbReference type="InterPro" id="IPR011042">
    <property type="entry name" value="6-blade_b-propeller_TolB-like"/>
</dbReference>
<dbReference type="Proteomes" id="UP000036681">
    <property type="component" value="Unplaced"/>
</dbReference>
<dbReference type="SUPFAM" id="SSF57424">
    <property type="entry name" value="LDL receptor-like module"/>
    <property type="match status" value="2"/>
</dbReference>
<dbReference type="GO" id="GO:0060070">
    <property type="term" value="P:canonical Wnt signaling pathway"/>
    <property type="evidence" value="ECO:0007669"/>
    <property type="project" value="TreeGrafter"/>
</dbReference>
<dbReference type="InterPro" id="IPR000033">
    <property type="entry name" value="LDLR_classB_rpt"/>
</dbReference>
<evidence type="ECO:0000256" key="5">
    <source>
        <dbReference type="ARBA" id="ARBA00022737"/>
    </source>
</evidence>
<evidence type="ECO:0000256" key="3">
    <source>
        <dbReference type="ARBA" id="ARBA00022583"/>
    </source>
</evidence>
<name>A0A0M3HW74_ASCLU</name>
<keyword evidence="7 10" id="KW-1015">Disulfide bond</keyword>
<dbReference type="InterPro" id="IPR023415">
    <property type="entry name" value="LDLR_class-A_CS"/>
</dbReference>
<keyword evidence="9" id="KW-0325">Glycoprotein</keyword>
<dbReference type="SMART" id="SM00192">
    <property type="entry name" value="LDLa"/>
    <property type="match status" value="2"/>
</dbReference>
<dbReference type="PROSITE" id="PS01209">
    <property type="entry name" value="LDLRA_1"/>
    <property type="match status" value="1"/>
</dbReference>
<feature type="repeat" description="LDL-receptor class B" evidence="11">
    <location>
        <begin position="275"/>
        <end position="317"/>
    </location>
</feature>
<dbReference type="SUPFAM" id="SSF63825">
    <property type="entry name" value="YWTD domain"/>
    <property type="match status" value="1"/>
</dbReference>
<dbReference type="InterPro" id="IPR050778">
    <property type="entry name" value="Cueball_EGF_LRP_Nidogen"/>
</dbReference>
<protein>
    <submittedName>
        <fullName evidence="13">Low-density lipoprotein receptor-related protein</fullName>
    </submittedName>
</protein>
<dbReference type="Gene3D" id="4.10.400.10">
    <property type="entry name" value="Low-density Lipoprotein Receptor"/>
    <property type="match status" value="2"/>
</dbReference>
<evidence type="ECO:0000256" key="8">
    <source>
        <dbReference type="ARBA" id="ARBA00023170"/>
    </source>
</evidence>
<keyword evidence="5" id="KW-0677">Repeat</keyword>
<dbReference type="PANTHER" id="PTHR46513:SF13">
    <property type="entry name" value="EGF-LIKE DOMAIN-CONTAINING PROTEIN"/>
    <property type="match status" value="1"/>
</dbReference>
<dbReference type="InterPro" id="IPR036055">
    <property type="entry name" value="LDL_receptor-like_sf"/>
</dbReference>
<evidence type="ECO:0000313" key="13">
    <source>
        <dbReference type="WBParaSite" id="ALUE_0000735001-mRNA-1"/>
    </source>
</evidence>
<keyword evidence="3" id="KW-0254">Endocytosis</keyword>
<dbReference type="Pfam" id="PF00057">
    <property type="entry name" value="Ldl_recept_a"/>
    <property type="match status" value="2"/>
</dbReference>
<keyword evidence="8" id="KW-0675">Receptor</keyword>
<dbReference type="WBParaSite" id="ALUE_0000735001-mRNA-1">
    <property type="protein sequence ID" value="ALUE_0000735001-mRNA-1"/>
    <property type="gene ID" value="ALUE_0000735001"/>
</dbReference>